<feature type="DNA-binding region" description="H-T-H motif" evidence="2">
    <location>
        <begin position="47"/>
        <end position="66"/>
    </location>
</feature>
<keyword evidence="1 2" id="KW-0238">DNA-binding</keyword>
<dbReference type="PANTHER" id="PTHR43479">
    <property type="entry name" value="ACREF/ENVCD OPERON REPRESSOR-RELATED"/>
    <property type="match status" value="1"/>
</dbReference>
<evidence type="ECO:0000256" key="2">
    <source>
        <dbReference type="PROSITE-ProRule" id="PRU00335"/>
    </source>
</evidence>
<dbReference type="InterPro" id="IPR009057">
    <property type="entry name" value="Homeodomain-like_sf"/>
</dbReference>
<dbReference type="EMBL" id="JAHWXN010000001">
    <property type="protein sequence ID" value="MCK2034798.1"/>
    <property type="molecule type" value="Genomic_DNA"/>
</dbReference>
<evidence type="ECO:0000259" key="3">
    <source>
        <dbReference type="PROSITE" id="PS50977"/>
    </source>
</evidence>
<dbReference type="Proteomes" id="UP001300096">
    <property type="component" value="Unassembled WGS sequence"/>
</dbReference>
<dbReference type="PROSITE" id="PS50977">
    <property type="entry name" value="HTH_TETR_2"/>
    <property type="match status" value="1"/>
</dbReference>
<keyword evidence="5" id="KW-1185">Reference proteome</keyword>
<dbReference type="InterPro" id="IPR050624">
    <property type="entry name" value="HTH-type_Tx_Regulator"/>
</dbReference>
<dbReference type="RefSeq" id="WP_247628257.1">
    <property type="nucleotide sequence ID" value="NZ_JAHWXN010000001.1"/>
</dbReference>
<feature type="domain" description="HTH tetR-type" evidence="3">
    <location>
        <begin position="26"/>
        <end position="84"/>
    </location>
</feature>
<protein>
    <submittedName>
        <fullName evidence="4">TetR/AcrR family transcriptional regulator</fullName>
    </submittedName>
</protein>
<evidence type="ECO:0000313" key="5">
    <source>
        <dbReference type="Proteomes" id="UP001300096"/>
    </source>
</evidence>
<dbReference type="PANTHER" id="PTHR43479:SF7">
    <property type="entry name" value="TETR-FAMILY TRANSCRIPTIONAL REGULATOR"/>
    <property type="match status" value="1"/>
</dbReference>
<dbReference type="InterPro" id="IPR001647">
    <property type="entry name" value="HTH_TetR"/>
</dbReference>
<dbReference type="Gene3D" id="1.10.357.10">
    <property type="entry name" value="Tetracycline Repressor, domain 2"/>
    <property type="match status" value="1"/>
</dbReference>
<sequence>MTRADATPDLATVRDGIRSSSDRRVTATRSRLFDAVRDLAAEGAEITVRSVTERAGVSRATFYTHFSGIDDLALHLQEQAFHDIAEESRPRDGAALDATLMERSQRALIAHYATYRSLYAAAFAVAVPRGAESRVAELMKVEILTHLRGFAQPPVGIDTDIAATYIAHAATGVIASWVLGEIEATEDELARHLTQLMPRWMHTGIPAVTGDADGRRPEGEKQ</sequence>
<organism evidence="4 5">
    <name type="scientific">Microbacterium croceum</name>
    <dbReference type="NCBI Taxonomy" id="2851645"/>
    <lineage>
        <taxon>Bacteria</taxon>
        <taxon>Bacillati</taxon>
        <taxon>Actinomycetota</taxon>
        <taxon>Actinomycetes</taxon>
        <taxon>Micrococcales</taxon>
        <taxon>Microbacteriaceae</taxon>
        <taxon>Microbacterium</taxon>
    </lineage>
</organism>
<accession>A0ABT0F9Q9</accession>
<evidence type="ECO:0000256" key="1">
    <source>
        <dbReference type="ARBA" id="ARBA00023125"/>
    </source>
</evidence>
<dbReference type="SUPFAM" id="SSF46689">
    <property type="entry name" value="Homeodomain-like"/>
    <property type="match status" value="1"/>
</dbReference>
<gene>
    <name evidence="4" type="ORF">KZC51_01505</name>
</gene>
<name>A0ABT0F9Q9_9MICO</name>
<comment type="caution">
    <text evidence="4">The sequence shown here is derived from an EMBL/GenBank/DDBJ whole genome shotgun (WGS) entry which is preliminary data.</text>
</comment>
<reference evidence="4 5" key="1">
    <citation type="submission" date="2021-06" db="EMBL/GenBank/DDBJ databases">
        <title>Genome-based taxonomic framework of Microbacterium strains isolated from marine environment, the description of four new species and reclassification of four preexisting species.</title>
        <authorList>
            <person name="Lee S.D."/>
            <person name="Kim S.-M."/>
            <person name="Byeon Y.-S."/>
            <person name="Yang H.L."/>
            <person name="Kim I.S."/>
        </authorList>
    </citation>
    <scope>NUCLEOTIDE SEQUENCE [LARGE SCALE GENOMIC DNA]</scope>
    <source>
        <strain evidence="4 5">SSW1-49</strain>
    </source>
</reference>
<dbReference type="Pfam" id="PF00440">
    <property type="entry name" value="TetR_N"/>
    <property type="match status" value="1"/>
</dbReference>
<proteinExistence type="predicted"/>
<evidence type="ECO:0000313" key="4">
    <source>
        <dbReference type="EMBL" id="MCK2034798.1"/>
    </source>
</evidence>